<geneLocation type="mitochondrion" evidence="1"/>
<name>A0A101M0N7_PICGL</name>
<protein>
    <submittedName>
        <fullName evidence="1">Uncharacterized protein</fullName>
    </submittedName>
</protein>
<keyword evidence="1" id="KW-0496">Mitochondrion</keyword>
<proteinExistence type="predicted"/>
<sequence>MVLDLNPYLELMTQMLVLDIDLGQEGMLVNKSEGMLVDKLMVAVDKLDQQRWLVSGYWAGYRTAFFVAGSTSTSVVGTGPPNLLLNL</sequence>
<comment type="caution">
    <text evidence="1">The sequence shown here is derived from an EMBL/GenBank/DDBJ whole genome shotgun (WGS) entry which is preliminary data.</text>
</comment>
<accession>A0A101M0N7</accession>
<dbReference type="EMBL" id="LKAM01000004">
    <property type="protein sequence ID" value="KUM48792.1"/>
    <property type="molecule type" value="Genomic_DNA"/>
</dbReference>
<dbReference type="AlphaFoldDB" id="A0A101M0N7"/>
<reference evidence="1" key="1">
    <citation type="journal article" date="2015" name="Genome Biol. Evol.">
        <title>Organellar Genomes of White Spruce (Picea glauca): Assembly and Annotation.</title>
        <authorList>
            <person name="Jackman S.D."/>
            <person name="Warren R.L."/>
            <person name="Gibb E.A."/>
            <person name="Vandervalk B.P."/>
            <person name="Mohamadi H."/>
            <person name="Chu J."/>
            <person name="Raymond A."/>
            <person name="Pleasance S."/>
            <person name="Coope R."/>
            <person name="Wildung M.R."/>
            <person name="Ritland C.E."/>
            <person name="Bousquet J."/>
            <person name="Jones S.J."/>
            <person name="Bohlmann J."/>
            <person name="Birol I."/>
        </authorList>
    </citation>
    <scope>NUCLEOTIDE SEQUENCE [LARGE SCALE GENOMIC DNA]</scope>
    <source>
        <tissue evidence="1">Flushing bud</tissue>
    </source>
</reference>
<organism evidence="1">
    <name type="scientific">Picea glauca</name>
    <name type="common">White spruce</name>
    <name type="synonym">Pinus glauca</name>
    <dbReference type="NCBI Taxonomy" id="3330"/>
    <lineage>
        <taxon>Eukaryota</taxon>
        <taxon>Viridiplantae</taxon>
        <taxon>Streptophyta</taxon>
        <taxon>Embryophyta</taxon>
        <taxon>Tracheophyta</taxon>
        <taxon>Spermatophyta</taxon>
        <taxon>Pinopsida</taxon>
        <taxon>Pinidae</taxon>
        <taxon>Conifers I</taxon>
        <taxon>Pinales</taxon>
        <taxon>Pinaceae</taxon>
        <taxon>Picea</taxon>
    </lineage>
</organism>
<evidence type="ECO:0000313" key="1">
    <source>
        <dbReference type="EMBL" id="KUM48792.1"/>
    </source>
</evidence>
<gene>
    <name evidence="1" type="ORF">ABT39_MTgene4128</name>
</gene>